<comment type="subunit">
    <text evidence="3 11">Homodimer.</text>
</comment>
<name>A0A4T0UUP8_9NEIS</name>
<evidence type="ECO:0000256" key="10">
    <source>
        <dbReference type="ARBA" id="ARBA00047639"/>
    </source>
</evidence>
<dbReference type="InterPro" id="IPR036621">
    <property type="entry name" value="Anticodon-bd_dom_sf"/>
</dbReference>
<dbReference type="GO" id="GO:0004821">
    <property type="term" value="F:histidine-tRNA ligase activity"/>
    <property type="evidence" value="ECO:0007669"/>
    <property type="project" value="UniProtKB-UniRule"/>
</dbReference>
<evidence type="ECO:0000313" key="15">
    <source>
        <dbReference type="Proteomes" id="UP000308891"/>
    </source>
</evidence>
<reference evidence="14 15" key="1">
    <citation type="submission" date="2019-04" db="EMBL/GenBank/DDBJ databases">
        <title>Crenobacter sp. nov.</title>
        <authorList>
            <person name="Shi S."/>
        </authorList>
    </citation>
    <scope>NUCLEOTIDE SEQUENCE [LARGE SCALE GENOMIC DNA]</scope>
    <source>
        <strain evidence="14 15">GY 70310</strain>
    </source>
</reference>
<comment type="similarity">
    <text evidence="2 11">Belongs to the class-II aminoacyl-tRNA synthetase family.</text>
</comment>
<comment type="catalytic activity">
    <reaction evidence="10 11">
        <text>tRNA(His) + L-histidine + ATP = L-histidyl-tRNA(His) + AMP + diphosphate + H(+)</text>
        <dbReference type="Rhea" id="RHEA:17313"/>
        <dbReference type="Rhea" id="RHEA-COMP:9665"/>
        <dbReference type="Rhea" id="RHEA-COMP:9689"/>
        <dbReference type="ChEBI" id="CHEBI:15378"/>
        <dbReference type="ChEBI" id="CHEBI:30616"/>
        <dbReference type="ChEBI" id="CHEBI:33019"/>
        <dbReference type="ChEBI" id="CHEBI:57595"/>
        <dbReference type="ChEBI" id="CHEBI:78442"/>
        <dbReference type="ChEBI" id="CHEBI:78527"/>
        <dbReference type="ChEBI" id="CHEBI:456215"/>
        <dbReference type="EC" id="6.1.1.21"/>
    </reaction>
</comment>
<dbReference type="SUPFAM" id="SSF55681">
    <property type="entry name" value="Class II aaRS and biotin synthetases"/>
    <property type="match status" value="1"/>
</dbReference>
<dbReference type="EC" id="6.1.1.21" evidence="11"/>
<dbReference type="InterPro" id="IPR004516">
    <property type="entry name" value="HisRS/HisZ"/>
</dbReference>
<evidence type="ECO:0000256" key="3">
    <source>
        <dbReference type="ARBA" id="ARBA00011738"/>
    </source>
</evidence>
<organism evidence="14 15">
    <name type="scientific">Crenobacter intestini</name>
    <dbReference type="NCBI Taxonomy" id="2563443"/>
    <lineage>
        <taxon>Bacteria</taxon>
        <taxon>Pseudomonadati</taxon>
        <taxon>Pseudomonadota</taxon>
        <taxon>Betaproteobacteria</taxon>
        <taxon>Neisseriales</taxon>
        <taxon>Neisseriaceae</taxon>
        <taxon>Crenobacter</taxon>
    </lineage>
</organism>
<dbReference type="SUPFAM" id="SSF52954">
    <property type="entry name" value="Class II aaRS ABD-related"/>
    <property type="match status" value="1"/>
</dbReference>
<keyword evidence="15" id="KW-1185">Reference proteome</keyword>
<dbReference type="CDD" id="cd00773">
    <property type="entry name" value="HisRS-like_core"/>
    <property type="match status" value="1"/>
</dbReference>
<dbReference type="PANTHER" id="PTHR43707:SF1">
    <property type="entry name" value="HISTIDINE--TRNA LIGASE, MITOCHONDRIAL-RELATED"/>
    <property type="match status" value="1"/>
</dbReference>
<dbReference type="PANTHER" id="PTHR43707">
    <property type="entry name" value="HISTIDYL-TRNA SYNTHETASE"/>
    <property type="match status" value="1"/>
</dbReference>
<dbReference type="InterPro" id="IPR033656">
    <property type="entry name" value="HisRS_anticodon"/>
</dbReference>
<keyword evidence="5 11" id="KW-0436">Ligase</keyword>
<feature type="binding site" evidence="12">
    <location>
        <begin position="84"/>
        <end position="86"/>
    </location>
    <ligand>
        <name>L-histidine</name>
        <dbReference type="ChEBI" id="CHEBI:57595"/>
    </ligand>
</feature>
<accession>A0A4T0UUP8</accession>
<dbReference type="AlphaFoldDB" id="A0A4T0UUP8"/>
<dbReference type="EMBL" id="STGJ01000009">
    <property type="protein sequence ID" value="TIC82305.1"/>
    <property type="molecule type" value="Genomic_DNA"/>
</dbReference>
<dbReference type="InterPro" id="IPR041715">
    <property type="entry name" value="HisRS-like_core"/>
</dbReference>
<dbReference type="PROSITE" id="PS50862">
    <property type="entry name" value="AA_TRNA_LIGASE_II"/>
    <property type="match status" value="1"/>
</dbReference>
<evidence type="ECO:0000259" key="13">
    <source>
        <dbReference type="PROSITE" id="PS50862"/>
    </source>
</evidence>
<evidence type="ECO:0000256" key="12">
    <source>
        <dbReference type="PIRSR" id="PIRSR001549-1"/>
    </source>
</evidence>
<dbReference type="Pfam" id="PF03129">
    <property type="entry name" value="HGTP_anticodon"/>
    <property type="match status" value="1"/>
</dbReference>
<evidence type="ECO:0000313" key="14">
    <source>
        <dbReference type="EMBL" id="TIC82305.1"/>
    </source>
</evidence>
<feature type="domain" description="Aminoacyl-transfer RNA synthetases class-II family profile" evidence="13">
    <location>
        <begin position="1"/>
        <end position="327"/>
    </location>
</feature>
<gene>
    <name evidence="11 14" type="primary">hisS</name>
    <name evidence="14" type="ORF">E5K04_09100</name>
</gene>
<keyword evidence="8 11" id="KW-0648">Protein biosynthesis</keyword>
<dbReference type="PIRSF" id="PIRSF001549">
    <property type="entry name" value="His-tRNA_synth"/>
    <property type="match status" value="1"/>
</dbReference>
<proteinExistence type="inferred from homology"/>
<dbReference type="OrthoDB" id="9800814at2"/>
<evidence type="ECO:0000256" key="4">
    <source>
        <dbReference type="ARBA" id="ARBA00022490"/>
    </source>
</evidence>
<comment type="caution">
    <text evidence="14">The sequence shown here is derived from an EMBL/GenBank/DDBJ whole genome shotgun (WGS) entry which is preliminary data.</text>
</comment>
<keyword evidence="9 11" id="KW-0030">Aminoacyl-tRNA synthetase</keyword>
<dbReference type="Gene3D" id="3.30.930.10">
    <property type="entry name" value="Bira Bifunctional Protein, Domain 2"/>
    <property type="match status" value="1"/>
</dbReference>
<dbReference type="RefSeq" id="WP_136553244.1">
    <property type="nucleotide sequence ID" value="NZ_STGJ01000009.1"/>
</dbReference>
<dbReference type="InterPro" id="IPR015807">
    <property type="entry name" value="His-tRNA-ligase"/>
</dbReference>
<keyword evidence="7 11" id="KW-0067">ATP-binding</keyword>
<evidence type="ECO:0000256" key="5">
    <source>
        <dbReference type="ARBA" id="ARBA00022598"/>
    </source>
</evidence>
<comment type="subcellular location">
    <subcellularLocation>
        <location evidence="1 11">Cytoplasm</location>
    </subcellularLocation>
</comment>
<feature type="binding site" evidence="12">
    <location>
        <position position="260"/>
    </location>
    <ligand>
        <name>L-histidine</name>
        <dbReference type="ChEBI" id="CHEBI:57595"/>
    </ligand>
</feature>
<evidence type="ECO:0000256" key="6">
    <source>
        <dbReference type="ARBA" id="ARBA00022741"/>
    </source>
</evidence>
<feature type="binding site" evidence="12">
    <location>
        <position position="128"/>
    </location>
    <ligand>
        <name>L-histidine</name>
        <dbReference type="ChEBI" id="CHEBI:57595"/>
    </ligand>
</feature>
<evidence type="ECO:0000256" key="8">
    <source>
        <dbReference type="ARBA" id="ARBA00022917"/>
    </source>
</evidence>
<protein>
    <recommendedName>
        <fullName evidence="11">Histidine--tRNA ligase</fullName>
        <ecNumber evidence="11">6.1.1.21</ecNumber>
    </recommendedName>
    <alternativeName>
        <fullName evidence="11">Histidyl-tRNA synthetase</fullName>
        <shortName evidence="11">HisRS</shortName>
    </alternativeName>
</protein>
<feature type="binding site" evidence="12">
    <location>
        <begin position="264"/>
        <end position="265"/>
    </location>
    <ligand>
        <name>L-histidine</name>
        <dbReference type="ChEBI" id="CHEBI:57595"/>
    </ligand>
</feature>
<dbReference type="CDD" id="cd00859">
    <property type="entry name" value="HisRS_anticodon"/>
    <property type="match status" value="1"/>
</dbReference>
<evidence type="ECO:0000256" key="1">
    <source>
        <dbReference type="ARBA" id="ARBA00004496"/>
    </source>
</evidence>
<evidence type="ECO:0000256" key="11">
    <source>
        <dbReference type="HAMAP-Rule" id="MF_00127"/>
    </source>
</evidence>
<keyword evidence="4 11" id="KW-0963">Cytoplasm</keyword>
<evidence type="ECO:0000256" key="7">
    <source>
        <dbReference type="ARBA" id="ARBA00022840"/>
    </source>
</evidence>
<dbReference type="GO" id="GO:0005737">
    <property type="term" value="C:cytoplasm"/>
    <property type="evidence" value="ECO:0007669"/>
    <property type="project" value="UniProtKB-SubCell"/>
</dbReference>
<dbReference type="InterPro" id="IPR006195">
    <property type="entry name" value="aa-tRNA-synth_II"/>
</dbReference>
<dbReference type="GO" id="GO:0006427">
    <property type="term" value="P:histidyl-tRNA aminoacylation"/>
    <property type="evidence" value="ECO:0007669"/>
    <property type="project" value="UniProtKB-UniRule"/>
</dbReference>
<dbReference type="FunFam" id="3.30.930.10:FF:000005">
    <property type="entry name" value="Histidine--tRNA ligase"/>
    <property type="match status" value="1"/>
</dbReference>
<feature type="binding site" evidence="12">
    <location>
        <position position="114"/>
    </location>
    <ligand>
        <name>L-histidine</name>
        <dbReference type="ChEBI" id="CHEBI:57595"/>
    </ligand>
</feature>
<dbReference type="InterPro" id="IPR045864">
    <property type="entry name" value="aa-tRNA-synth_II/BPL/LPL"/>
</dbReference>
<sequence>MSQKIQAIRGMNDVLPQASHQWAYFEGVMQRLLADYGYRNIRTPIVEPTPLFVRSIGEVTDIVEKEMYTFTDSLNGDSLTLRPEGTAGTLRAVVEHNLLYNATQKLWYQGAMFRHERPQKGRYRQFHQIGIEALGFAGPDIDAEIIVMTADLWRRLGLSDSVKLEINTLGNPAERAAHREALIAYLEQHVDILDEDGRRRLYSNPLRVLDTKNPALQEMANQAPRLIDYLGDESRAHYEGWKAMIAALGVEFVENPRLVRGLDYYNHSVFEWVTTELGAQGTVCAGGRYDGLIEQLGGKSAPGIGFGMGMERVLLLLEAKNLLPAAPGCDVYIVQQGEGASLYAMRLASRLREAGLSVTQHLGEGSFKSQMKKADASGALCALIVGENEMQAGAVVVKPLRADEAQATVTLDEAPAAVQRLKN</sequence>
<dbReference type="NCBIfam" id="TIGR00442">
    <property type="entry name" value="hisS"/>
    <property type="match status" value="1"/>
</dbReference>
<dbReference type="Proteomes" id="UP000308891">
    <property type="component" value="Unassembled WGS sequence"/>
</dbReference>
<dbReference type="Gene3D" id="3.40.50.800">
    <property type="entry name" value="Anticodon-binding domain"/>
    <property type="match status" value="1"/>
</dbReference>
<dbReference type="Pfam" id="PF13393">
    <property type="entry name" value="tRNA-synt_His"/>
    <property type="match status" value="1"/>
</dbReference>
<evidence type="ECO:0000256" key="9">
    <source>
        <dbReference type="ARBA" id="ARBA00023146"/>
    </source>
</evidence>
<dbReference type="HAMAP" id="MF_00127">
    <property type="entry name" value="His_tRNA_synth"/>
    <property type="match status" value="1"/>
</dbReference>
<dbReference type="GO" id="GO:0005524">
    <property type="term" value="F:ATP binding"/>
    <property type="evidence" value="ECO:0007669"/>
    <property type="project" value="UniProtKB-UniRule"/>
</dbReference>
<keyword evidence="6 11" id="KW-0547">Nucleotide-binding</keyword>
<dbReference type="InterPro" id="IPR004154">
    <property type="entry name" value="Anticodon-bd"/>
</dbReference>
<feature type="binding site" evidence="12">
    <location>
        <position position="132"/>
    </location>
    <ligand>
        <name>L-histidine</name>
        <dbReference type="ChEBI" id="CHEBI:57595"/>
    </ligand>
</feature>
<evidence type="ECO:0000256" key="2">
    <source>
        <dbReference type="ARBA" id="ARBA00008226"/>
    </source>
</evidence>